<keyword evidence="2 5" id="KW-0812">Transmembrane</keyword>
<reference evidence="8 9" key="1">
    <citation type="submission" date="2024-01" db="EMBL/GenBank/DDBJ databases">
        <title>Complete genome of Cladobotryum mycophilum ATHUM6906.</title>
        <authorList>
            <person name="Christinaki A.C."/>
            <person name="Myridakis A.I."/>
            <person name="Kouvelis V.N."/>
        </authorList>
    </citation>
    <scope>NUCLEOTIDE SEQUENCE [LARGE SCALE GENOMIC DNA]</scope>
    <source>
        <strain evidence="8 9">ATHUM6906</strain>
    </source>
</reference>
<protein>
    <submittedName>
        <fullName evidence="8">Uncharacterized protein</fullName>
    </submittedName>
</protein>
<dbReference type="Pfam" id="PF20877">
    <property type="entry name" value="Anoctamin_N"/>
    <property type="match status" value="1"/>
</dbReference>
<dbReference type="Pfam" id="PF04547">
    <property type="entry name" value="Anoctamin"/>
    <property type="match status" value="1"/>
</dbReference>
<feature type="domain" description="Anoctamin transmembrane" evidence="6">
    <location>
        <begin position="189"/>
        <end position="649"/>
    </location>
</feature>
<comment type="caution">
    <text evidence="8">The sequence shown here is derived from an EMBL/GenBank/DDBJ whole genome shotgun (WGS) entry which is preliminary data.</text>
</comment>
<keyword evidence="4 5" id="KW-0472">Membrane</keyword>
<keyword evidence="3 5" id="KW-1133">Transmembrane helix</keyword>
<evidence type="ECO:0000256" key="5">
    <source>
        <dbReference type="SAM" id="Phobius"/>
    </source>
</evidence>
<sequence>MPAHLRPPEIQTEMVDTPGGMASLIKAADNQTYNDKYVVVYDFGNTDFEAATEEFNALLQNLEAAGLHTEVRPGFEQTILVFVKASRHLLGNRVYKSRVRDWLYGITQARPEGNKDTVVSAAFEAEDILSMYHLVYWPQDMGGAGITPELGKWQNVKSIFPLHNERVNQELLRHLSKRIFITDKDLDQIRNLFGSKVAFYFAFIQTYLVFLAFPAVTGIMAWLWLPQYSLVYAILTVVWCTVFLEYWKIREVDLSIRWDVKGVNKTKVNRPEFQWEKKIIDRFDRTIHYFPKWKSIARQLLQIPFMIFAAVALGIIISSVFAIEVLISDSYEGPYQSYLEYLPTIVLAVGLPYISASLEGVARWLTAFENHRTADNHEMSLTQKIFVLNIITNYLPILLTAFVYIPFGNDIFPWLESTLLRFMPSLGRRLTTQSFHLDAGRLRNEVIALTVTGQLSSFFEENILPLIKHKMSGWYREFRRTYSRDTMLLSIVSDDENEAEFLASCRNQATLEEYNVQEDYAELVLQFGYLALFSPVWPLIPLGFLINNWIELRSDFAKICIEFQRPAPSRSEGIGPWTVSLQILVWLGSISSASIVHLFGADGIISGRSWTTLPITIFISEHILLLIANLTRAIFQRLGSEQISKERHQRYARRLAILEEVEADKRLGVGLNIEERERRKSVLVTGSEKFWTKQLEDGMSAIEGTRLMTLAKEWEESHGNAKKKA</sequence>
<feature type="transmembrane region" description="Helical" evidence="5">
    <location>
        <begin position="300"/>
        <end position="321"/>
    </location>
</feature>
<feature type="domain" description="Anoctamin alpha-beta plait" evidence="7">
    <location>
        <begin position="35"/>
        <end position="156"/>
    </location>
</feature>
<feature type="transmembrane region" description="Helical" evidence="5">
    <location>
        <begin position="197"/>
        <end position="224"/>
    </location>
</feature>
<evidence type="ECO:0000259" key="6">
    <source>
        <dbReference type="Pfam" id="PF04547"/>
    </source>
</evidence>
<evidence type="ECO:0000256" key="2">
    <source>
        <dbReference type="ARBA" id="ARBA00022692"/>
    </source>
</evidence>
<feature type="transmembrane region" description="Helical" evidence="5">
    <location>
        <begin position="230"/>
        <end position="247"/>
    </location>
</feature>
<dbReference type="InterPro" id="IPR007632">
    <property type="entry name" value="Anoctamin"/>
</dbReference>
<name>A0ABR0SVI3_9HYPO</name>
<evidence type="ECO:0000313" key="9">
    <source>
        <dbReference type="Proteomes" id="UP001338125"/>
    </source>
</evidence>
<feature type="transmembrane region" description="Helical" evidence="5">
    <location>
        <begin position="386"/>
        <end position="407"/>
    </location>
</feature>
<keyword evidence="9" id="KW-1185">Reference proteome</keyword>
<dbReference type="Proteomes" id="UP001338125">
    <property type="component" value="Unassembled WGS sequence"/>
</dbReference>
<proteinExistence type="predicted"/>
<evidence type="ECO:0000256" key="4">
    <source>
        <dbReference type="ARBA" id="ARBA00023136"/>
    </source>
</evidence>
<comment type="subcellular location">
    <subcellularLocation>
        <location evidence="1">Membrane</location>
        <topology evidence="1">Multi-pass membrane protein</topology>
    </subcellularLocation>
</comment>
<dbReference type="InterPro" id="IPR049456">
    <property type="entry name" value="Anoctamin_N_fung"/>
</dbReference>
<gene>
    <name evidence="8" type="ORF">PT974_04634</name>
</gene>
<evidence type="ECO:0000256" key="1">
    <source>
        <dbReference type="ARBA" id="ARBA00004141"/>
    </source>
</evidence>
<feature type="transmembrane region" description="Helical" evidence="5">
    <location>
        <begin position="341"/>
        <end position="365"/>
    </location>
</feature>
<dbReference type="PANTHER" id="PTHR12308:SF77">
    <property type="entry name" value="MEMBRANE STRESS RESPONSE PROTEIN (IST2), PUTATIVE (AFU_ORTHOLOGUE AFUA_4G03330)-RELATED"/>
    <property type="match status" value="1"/>
</dbReference>
<evidence type="ECO:0000313" key="8">
    <source>
        <dbReference type="EMBL" id="KAK5996205.1"/>
    </source>
</evidence>
<evidence type="ECO:0000259" key="7">
    <source>
        <dbReference type="Pfam" id="PF20877"/>
    </source>
</evidence>
<evidence type="ECO:0000256" key="3">
    <source>
        <dbReference type="ARBA" id="ARBA00022989"/>
    </source>
</evidence>
<dbReference type="EMBL" id="JAVFKD010000004">
    <property type="protein sequence ID" value="KAK5996205.1"/>
    <property type="molecule type" value="Genomic_DNA"/>
</dbReference>
<accession>A0ABR0SVI3</accession>
<dbReference type="InterPro" id="IPR049452">
    <property type="entry name" value="Anoctamin_TM"/>
</dbReference>
<organism evidence="8 9">
    <name type="scientific">Cladobotryum mycophilum</name>
    <dbReference type="NCBI Taxonomy" id="491253"/>
    <lineage>
        <taxon>Eukaryota</taxon>
        <taxon>Fungi</taxon>
        <taxon>Dikarya</taxon>
        <taxon>Ascomycota</taxon>
        <taxon>Pezizomycotina</taxon>
        <taxon>Sordariomycetes</taxon>
        <taxon>Hypocreomycetidae</taxon>
        <taxon>Hypocreales</taxon>
        <taxon>Hypocreaceae</taxon>
        <taxon>Cladobotryum</taxon>
    </lineage>
</organism>
<dbReference type="PANTHER" id="PTHR12308">
    <property type="entry name" value="ANOCTAMIN"/>
    <property type="match status" value="1"/>
</dbReference>